<sequence>MGKLQRWAYVFAARIILTAVVFALLVAYIPVNDSRAAAIERIFLFFGVFTIVSFFVHISLALLQISIRKLHQSNDEHSEVYDLAHVMLNLDSTPPSTWNNMGYWPARDETTPACSFPDANLALAVKLARAANLGPDDCVLDIGIGCGDQSLVYAPMTRQYVGATSLADHAALATGKLRNAGLLGKASVYTLDCSVPDETHWPAEMLRSFVVQGDVNKILALDCLYHFTPSRARFLAFAHSSLEAACERLTKQVLSDSPREVCFAAEDLLLSSRSSLSLPKLLGLRAICLLTQTPFANFLDEHEYLSLLHAAGFTPAQSWTVELQDITEHVFPGLAGFLADRAAARDGVGRWLRFERFAVFGQVVRWWYTQRVVRAYIISARKSI</sequence>
<organism evidence="2 3">
    <name type="scientific">Myxozyma melibiosi</name>
    <dbReference type="NCBI Taxonomy" id="54550"/>
    <lineage>
        <taxon>Eukaryota</taxon>
        <taxon>Fungi</taxon>
        <taxon>Dikarya</taxon>
        <taxon>Ascomycota</taxon>
        <taxon>Saccharomycotina</taxon>
        <taxon>Lipomycetes</taxon>
        <taxon>Lipomycetales</taxon>
        <taxon>Lipomycetaceae</taxon>
        <taxon>Myxozyma</taxon>
    </lineage>
</organism>
<keyword evidence="1" id="KW-0472">Membrane</keyword>
<evidence type="ECO:0000313" key="2">
    <source>
        <dbReference type="EMBL" id="KAK7204764.1"/>
    </source>
</evidence>
<keyword evidence="3" id="KW-1185">Reference proteome</keyword>
<dbReference type="InterPro" id="IPR029063">
    <property type="entry name" value="SAM-dependent_MTases_sf"/>
</dbReference>
<evidence type="ECO:0008006" key="4">
    <source>
        <dbReference type="Google" id="ProtNLM"/>
    </source>
</evidence>
<dbReference type="GeneID" id="90039692"/>
<keyword evidence="1" id="KW-0812">Transmembrane</keyword>
<feature type="transmembrane region" description="Helical" evidence="1">
    <location>
        <begin position="42"/>
        <end position="63"/>
    </location>
</feature>
<gene>
    <name evidence="2" type="ORF">BZA70DRAFT_290082</name>
</gene>
<accession>A0ABR1F4J7</accession>
<feature type="transmembrane region" description="Helical" evidence="1">
    <location>
        <begin position="7"/>
        <end position="30"/>
    </location>
</feature>
<evidence type="ECO:0000256" key="1">
    <source>
        <dbReference type="SAM" id="Phobius"/>
    </source>
</evidence>
<reference evidence="2 3" key="1">
    <citation type="submission" date="2024-03" db="EMBL/GenBank/DDBJ databases">
        <title>Genome-scale model development and genomic sequencing of the oleaginous clade Lipomyces.</title>
        <authorList>
            <consortium name="Lawrence Berkeley National Laboratory"/>
            <person name="Czajka J.J."/>
            <person name="Han Y."/>
            <person name="Kim J."/>
            <person name="Mondo S.J."/>
            <person name="Hofstad B.A."/>
            <person name="Robles A."/>
            <person name="Haridas S."/>
            <person name="Riley R."/>
            <person name="LaButti K."/>
            <person name="Pangilinan J."/>
            <person name="Andreopoulos W."/>
            <person name="Lipzen A."/>
            <person name="Yan J."/>
            <person name="Wang M."/>
            <person name="Ng V."/>
            <person name="Grigoriev I.V."/>
            <person name="Spatafora J.W."/>
            <person name="Magnuson J.K."/>
            <person name="Baker S.E."/>
            <person name="Pomraning K.R."/>
        </authorList>
    </citation>
    <scope>NUCLEOTIDE SEQUENCE [LARGE SCALE GENOMIC DNA]</scope>
    <source>
        <strain evidence="2 3">Phaff 52-87</strain>
    </source>
</reference>
<comment type="caution">
    <text evidence="2">The sequence shown here is derived from an EMBL/GenBank/DDBJ whole genome shotgun (WGS) entry which is preliminary data.</text>
</comment>
<dbReference type="RefSeq" id="XP_064767797.1">
    <property type="nucleotide sequence ID" value="XM_064914180.1"/>
</dbReference>
<keyword evidence="1" id="KW-1133">Transmembrane helix</keyword>
<name>A0ABR1F4J7_9ASCO</name>
<dbReference type="EMBL" id="JBBJBU010000007">
    <property type="protein sequence ID" value="KAK7204764.1"/>
    <property type="molecule type" value="Genomic_DNA"/>
</dbReference>
<protein>
    <recommendedName>
        <fullName evidence="4">Methyltransferase domain-containing protein</fullName>
    </recommendedName>
</protein>
<evidence type="ECO:0000313" key="3">
    <source>
        <dbReference type="Proteomes" id="UP001498771"/>
    </source>
</evidence>
<proteinExistence type="predicted"/>
<dbReference type="Proteomes" id="UP001498771">
    <property type="component" value="Unassembled WGS sequence"/>
</dbReference>
<dbReference type="SUPFAM" id="SSF53335">
    <property type="entry name" value="S-adenosyl-L-methionine-dependent methyltransferases"/>
    <property type="match status" value="1"/>
</dbReference>
<dbReference type="Gene3D" id="3.40.50.150">
    <property type="entry name" value="Vaccinia Virus protein VP39"/>
    <property type="match status" value="1"/>
</dbReference>